<name>D1NSY1_9BIFI</name>
<gene>
    <name evidence="1" type="ORF">BIFGAL_02892</name>
</gene>
<dbReference type="STRING" id="561180.BIFGAL_02892"/>
<evidence type="ECO:0000313" key="2">
    <source>
        <dbReference type="Proteomes" id="UP000003656"/>
    </source>
</evidence>
<proteinExistence type="predicted"/>
<protein>
    <submittedName>
        <fullName evidence="1">Uncharacterized protein</fullName>
    </submittedName>
</protein>
<sequence length="43" mass="4401">MKSIATGTGRVAEISIVLTPMNAVPTLLRNQPSNSAAPPTVPV</sequence>
<dbReference type="Proteomes" id="UP000003656">
    <property type="component" value="Unassembled WGS sequence"/>
</dbReference>
<accession>D1NSY1</accession>
<comment type="caution">
    <text evidence="1">The sequence shown here is derived from an EMBL/GenBank/DDBJ whole genome shotgun (WGS) entry which is preliminary data.</text>
</comment>
<dbReference type="EMBL" id="ABXB03000001">
    <property type="protein sequence ID" value="EFA23783.1"/>
    <property type="molecule type" value="Genomic_DNA"/>
</dbReference>
<dbReference type="AlphaFoldDB" id="D1NSY1"/>
<evidence type="ECO:0000313" key="1">
    <source>
        <dbReference type="EMBL" id="EFA23783.1"/>
    </source>
</evidence>
<organism evidence="1 2">
    <name type="scientific">Bifidobacterium gallicum DSM 20093 = LMG 11596</name>
    <dbReference type="NCBI Taxonomy" id="561180"/>
    <lineage>
        <taxon>Bacteria</taxon>
        <taxon>Bacillati</taxon>
        <taxon>Actinomycetota</taxon>
        <taxon>Actinomycetes</taxon>
        <taxon>Bifidobacteriales</taxon>
        <taxon>Bifidobacteriaceae</taxon>
        <taxon>Bifidobacterium</taxon>
    </lineage>
</organism>
<reference evidence="1 2" key="1">
    <citation type="submission" date="2009-11" db="EMBL/GenBank/DDBJ databases">
        <authorList>
            <person name="Weinstock G."/>
            <person name="Sodergren E."/>
            <person name="Clifton S."/>
            <person name="Fulton L."/>
            <person name="Fulton B."/>
            <person name="Courtney L."/>
            <person name="Fronick C."/>
            <person name="Harrison M."/>
            <person name="Strong C."/>
            <person name="Farmer C."/>
            <person name="Delahaunty K."/>
            <person name="Markovic C."/>
            <person name="Hall O."/>
            <person name="Minx P."/>
            <person name="Tomlinson C."/>
            <person name="Mitreva M."/>
            <person name="Nelson J."/>
            <person name="Hou S."/>
            <person name="Wollam A."/>
            <person name="Pepin K.H."/>
            <person name="Johnson M."/>
            <person name="Bhonagiri V."/>
            <person name="Nash W.E."/>
            <person name="Warren W."/>
            <person name="Chinwalla A."/>
            <person name="Mardis E.R."/>
            <person name="Wilson R.K."/>
        </authorList>
    </citation>
    <scope>NUCLEOTIDE SEQUENCE [LARGE SCALE GENOMIC DNA]</scope>
    <source>
        <strain evidence="1 2">DSM 20093</strain>
    </source>
</reference>